<dbReference type="EMBL" id="FP929139">
    <property type="protein sequence ID" value="CBY01701.1"/>
    <property type="molecule type" value="Genomic_DNA"/>
</dbReference>
<keyword evidence="2" id="KW-1185">Reference proteome</keyword>
<dbReference type="VEuPathDB" id="FungiDB:LEMA_uP004880.1"/>
<evidence type="ECO:0000313" key="2">
    <source>
        <dbReference type="Proteomes" id="UP000002668"/>
    </source>
</evidence>
<evidence type="ECO:0000313" key="1">
    <source>
        <dbReference type="EMBL" id="CBY01701.1"/>
    </source>
</evidence>
<sequence length="86" mass="9252">MADCGAMYNVYITTVCEGVVKARCAAERWWEVSACMDLGQIKPGLGCGGETSGEAREGFQGWVRDKNTGLEEESWLGVVGMMVVGL</sequence>
<proteinExistence type="predicted"/>
<organism evidence="1 2">
    <name type="scientific">Leptosphaeria maculans (strain JN3 / isolate v23.1.3 / race Av1-4-5-6-7-8)</name>
    <name type="common">Blackleg fungus</name>
    <name type="synonym">Phoma lingam</name>
    <dbReference type="NCBI Taxonomy" id="985895"/>
    <lineage>
        <taxon>Eukaryota</taxon>
        <taxon>Fungi</taxon>
        <taxon>Dikarya</taxon>
        <taxon>Ascomycota</taxon>
        <taxon>Pezizomycotina</taxon>
        <taxon>Dothideomycetes</taxon>
        <taxon>Pleosporomycetidae</taxon>
        <taxon>Pleosporales</taxon>
        <taxon>Pleosporineae</taxon>
        <taxon>Leptosphaeriaceae</taxon>
        <taxon>Plenodomus</taxon>
        <taxon>Plenodomus lingam/Leptosphaeria maculans species complex</taxon>
    </lineage>
</organism>
<dbReference type="Proteomes" id="UP000002668">
    <property type="component" value="Genome"/>
</dbReference>
<reference evidence="2" key="1">
    <citation type="journal article" date="2011" name="Nat. Commun.">
        <title>Effector diversification within compartments of the Leptosphaeria maculans genome affected by Repeat-Induced Point mutations.</title>
        <authorList>
            <person name="Rouxel T."/>
            <person name="Grandaubert J."/>
            <person name="Hane J.K."/>
            <person name="Hoede C."/>
            <person name="van de Wouw A.P."/>
            <person name="Couloux A."/>
            <person name="Dominguez V."/>
            <person name="Anthouard V."/>
            <person name="Bally P."/>
            <person name="Bourras S."/>
            <person name="Cozijnsen A.J."/>
            <person name="Ciuffetti L.M."/>
            <person name="Degrave A."/>
            <person name="Dilmaghani A."/>
            <person name="Duret L."/>
            <person name="Fudal I."/>
            <person name="Goodwin S.B."/>
            <person name="Gout L."/>
            <person name="Glaser N."/>
            <person name="Linglin J."/>
            <person name="Kema G.H.J."/>
            <person name="Lapalu N."/>
            <person name="Lawrence C.B."/>
            <person name="May K."/>
            <person name="Meyer M."/>
            <person name="Ollivier B."/>
            <person name="Poulain J."/>
            <person name="Schoch C.L."/>
            <person name="Simon A."/>
            <person name="Spatafora J.W."/>
            <person name="Stachowiak A."/>
            <person name="Turgeon B.G."/>
            <person name="Tyler B.M."/>
            <person name="Vincent D."/>
            <person name="Weissenbach J."/>
            <person name="Amselem J."/>
            <person name="Quesneville H."/>
            <person name="Oliver R.P."/>
            <person name="Wincker P."/>
            <person name="Balesdent M.-H."/>
            <person name="Howlett B.J."/>
        </authorList>
    </citation>
    <scope>NUCLEOTIDE SEQUENCE [LARGE SCALE GENOMIC DNA]</scope>
    <source>
        <strain evidence="2">JN3 / isolate v23.1.3 / race Av1-4-5-6-7-8</strain>
    </source>
</reference>
<protein>
    <submittedName>
        <fullName evidence="1">Predicted protein</fullName>
    </submittedName>
</protein>
<dbReference type="HOGENOM" id="CLU_2498273_0_0_1"/>
<accession>E5AER2</accession>
<gene>
    <name evidence="1" type="ORF">LEMA_uP004880.1</name>
</gene>
<dbReference type="AlphaFoldDB" id="E5AER2"/>
<name>E5AER2_LEPMJ</name>
<dbReference type="InParanoid" id="E5AER2"/>